<reference evidence="1 2" key="1">
    <citation type="submission" date="2020-07" db="EMBL/GenBank/DDBJ databases">
        <title>Spirosoma foliorum sp. nov., isolated from the leaves on the Nejang mountain Korea, Republic of.</title>
        <authorList>
            <person name="Ho H."/>
            <person name="Lee Y.-J."/>
            <person name="Nurcahyanto D.-A."/>
            <person name="Kim S.-G."/>
        </authorList>
    </citation>
    <scope>NUCLEOTIDE SEQUENCE [LARGE SCALE GENOMIC DNA]</scope>
    <source>
        <strain evidence="1 2">PL0136</strain>
    </source>
</reference>
<dbReference type="EMBL" id="CP059732">
    <property type="protein sequence ID" value="QMW05384.1"/>
    <property type="molecule type" value="Genomic_DNA"/>
</dbReference>
<protein>
    <submittedName>
        <fullName evidence="1">Uncharacterized protein</fullName>
    </submittedName>
</protein>
<organism evidence="1 2">
    <name type="scientific">Spirosoma foliorum</name>
    <dbReference type="NCBI Taxonomy" id="2710596"/>
    <lineage>
        <taxon>Bacteria</taxon>
        <taxon>Pseudomonadati</taxon>
        <taxon>Bacteroidota</taxon>
        <taxon>Cytophagia</taxon>
        <taxon>Cytophagales</taxon>
        <taxon>Cytophagaceae</taxon>
        <taxon>Spirosoma</taxon>
    </lineage>
</organism>
<keyword evidence="2" id="KW-1185">Reference proteome</keyword>
<dbReference type="Proteomes" id="UP000515369">
    <property type="component" value="Chromosome"/>
</dbReference>
<evidence type="ECO:0000313" key="1">
    <source>
        <dbReference type="EMBL" id="QMW05384.1"/>
    </source>
</evidence>
<gene>
    <name evidence="1" type="ORF">H3H32_11070</name>
</gene>
<dbReference type="AlphaFoldDB" id="A0A7G5H2P2"/>
<sequence length="88" mass="10109">MISNDRLPHYGSMSGIHPRAKKIIWLQKKLHIDGEDATMAIKIGTFAQREAFVDQLPDAICYDGYEGLEEAFSEWLAQERNRGFKPKK</sequence>
<name>A0A7G5H2P2_9BACT</name>
<evidence type="ECO:0000313" key="2">
    <source>
        <dbReference type="Proteomes" id="UP000515369"/>
    </source>
</evidence>
<dbReference type="RefSeq" id="WP_182462731.1">
    <property type="nucleotide sequence ID" value="NZ_CP059732.1"/>
</dbReference>
<dbReference type="KEGG" id="sfol:H3H32_11070"/>
<accession>A0A7G5H2P2</accession>
<proteinExistence type="predicted"/>